<gene>
    <name evidence="6" type="ORF">CRP01_03890</name>
</gene>
<dbReference type="InterPro" id="IPR018060">
    <property type="entry name" value="HTH_AraC"/>
</dbReference>
<feature type="transmembrane region" description="Helical" evidence="4">
    <location>
        <begin position="177"/>
        <end position="197"/>
    </location>
</feature>
<evidence type="ECO:0000259" key="5">
    <source>
        <dbReference type="PROSITE" id="PS01124"/>
    </source>
</evidence>
<dbReference type="Pfam" id="PF12833">
    <property type="entry name" value="HTH_18"/>
    <property type="match status" value="1"/>
</dbReference>
<dbReference type="PROSITE" id="PS01124">
    <property type="entry name" value="HTH_ARAC_FAMILY_2"/>
    <property type="match status" value="1"/>
</dbReference>
<dbReference type="SMART" id="SM00342">
    <property type="entry name" value="HTH_ARAC"/>
    <property type="match status" value="1"/>
</dbReference>
<dbReference type="PANTHER" id="PTHR43280:SF29">
    <property type="entry name" value="ARAC-FAMILY TRANSCRIPTIONAL REGULATOR"/>
    <property type="match status" value="1"/>
</dbReference>
<accession>A0A2D0NHC8</accession>
<feature type="transmembrane region" description="Helical" evidence="4">
    <location>
        <begin position="100"/>
        <end position="122"/>
    </location>
</feature>
<dbReference type="PANTHER" id="PTHR43280">
    <property type="entry name" value="ARAC-FAMILY TRANSCRIPTIONAL REGULATOR"/>
    <property type="match status" value="1"/>
</dbReference>
<proteinExistence type="predicted"/>
<feature type="transmembrane region" description="Helical" evidence="4">
    <location>
        <begin position="217"/>
        <end position="235"/>
    </location>
</feature>
<dbReference type="Proteomes" id="UP000223913">
    <property type="component" value="Unassembled WGS sequence"/>
</dbReference>
<keyword evidence="2" id="KW-0238">DNA-binding</keyword>
<evidence type="ECO:0000256" key="3">
    <source>
        <dbReference type="ARBA" id="ARBA00023163"/>
    </source>
</evidence>
<feature type="transmembrane region" description="Helical" evidence="4">
    <location>
        <begin position="6"/>
        <end position="24"/>
    </location>
</feature>
<dbReference type="InterPro" id="IPR009057">
    <property type="entry name" value="Homeodomain-like_sf"/>
</dbReference>
<reference evidence="6 7" key="1">
    <citation type="submission" date="2017-10" db="EMBL/GenBank/DDBJ databases">
        <title>The draft genome sequence of Lewinella nigricans NBRC 102662.</title>
        <authorList>
            <person name="Wang K."/>
        </authorList>
    </citation>
    <scope>NUCLEOTIDE SEQUENCE [LARGE SCALE GENOMIC DNA]</scope>
    <source>
        <strain evidence="6 7">NBRC 102662</strain>
    </source>
</reference>
<evidence type="ECO:0000256" key="2">
    <source>
        <dbReference type="ARBA" id="ARBA00023125"/>
    </source>
</evidence>
<evidence type="ECO:0000256" key="1">
    <source>
        <dbReference type="ARBA" id="ARBA00023015"/>
    </source>
</evidence>
<keyword evidence="7" id="KW-1185">Reference proteome</keyword>
<dbReference type="Gene3D" id="1.10.10.60">
    <property type="entry name" value="Homeodomain-like"/>
    <property type="match status" value="2"/>
</dbReference>
<evidence type="ECO:0000313" key="7">
    <source>
        <dbReference type="Proteomes" id="UP000223913"/>
    </source>
</evidence>
<keyword evidence="4" id="KW-1133">Transmembrane helix</keyword>
<feature type="transmembrane region" description="Helical" evidence="4">
    <location>
        <begin position="134"/>
        <end position="156"/>
    </location>
</feature>
<keyword evidence="1" id="KW-0805">Transcription regulation</keyword>
<evidence type="ECO:0000256" key="4">
    <source>
        <dbReference type="SAM" id="Phobius"/>
    </source>
</evidence>
<dbReference type="GO" id="GO:0003700">
    <property type="term" value="F:DNA-binding transcription factor activity"/>
    <property type="evidence" value="ECO:0007669"/>
    <property type="project" value="InterPro"/>
</dbReference>
<protein>
    <recommendedName>
        <fullName evidence="5">HTH araC/xylS-type domain-containing protein</fullName>
    </recommendedName>
</protein>
<dbReference type="AlphaFoldDB" id="A0A2D0NHC8"/>
<dbReference type="SUPFAM" id="SSF46689">
    <property type="entry name" value="Homeodomain-like"/>
    <property type="match status" value="1"/>
</dbReference>
<organism evidence="6 7">
    <name type="scientific">Flavilitoribacter nigricans (strain ATCC 23147 / DSM 23189 / NBRC 102662 / NCIMB 1420 / SS-2)</name>
    <name type="common">Lewinella nigricans</name>
    <dbReference type="NCBI Taxonomy" id="1122177"/>
    <lineage>
        <taxon>Bacteria</taxon>
        <taxon>Pseudomonadati</taxon>
        <taxon>Bacteroidota</taxon>
        <taxon>Saprospiria</taxon>
        <taxon>Saprospirales</taxon>
        <taxon>Lewinellaceae</taxon>
        <taxon>Flavilitoribacter</taxon>
    </lineage>
</organism>
<keyword evidence="3" id="KW-0804">Transcription</keyword>
<dbReference type="OrthoDB" id="704028at2"/>
<feature type="transmembrane region" description="Helical" evidence="4">
    <location>
        <begin position="36"/>
        <end position="55"/>
    </location>
</feature>
<dbReference type="EMBL" id="PDUD01000004">
    <property type="protein sequence ID" value="PHN07904.1"/>
    <property type="molecule type" value="Genomic_DNA"/>
</dbReference>
<keyword evidence="4" id="KW-0812">Transmembrane</keyword>
<keyword evidence="4" id="KW-0472">Membrane</keyword>
<sequence>MDDMMNTIVWAAIIQGLLLGIVYSSSKKYNAFANRLLGAFLFTLVAEALTIFLPFESIGGYPLTGYFALPEVKLFFPLLFVHFVLEKVGQSGHYRPFLRIHYYLAFAVAGLTAVNLLVFFFTGSPLRTFTGSRLLTVIFMSQQVYAFGLSIVALLISIRATRHYRERVKNEYSDFTMLEINWLWQFIFIIIPIILLWGGELIRIALGGEGGESDLVMINWGLLVIFIYFVSYKAFRHQNLFEGSDAGTTPAPDTAVKSEEENDDYDRWGERLKQNMESEKHYLDHDLTIHELARKLSISPRLISTCINRYFGCNFSEWINNYRVDEALRRLEDPENAHLSIEGIGLDSGFKSRSAMYTAFKKKTGRTPGHFRQVEVS</sequence>
<dbReference type="GO" id="GO:0043565">
    <property type="term" value="F:sequence-specific DNA binding"/>
    <property type="evidence" value="ECO:0007669"/>
    <property type="project" value="InterPro"/>
</dbReference>
<name>A0A2D0NHC8_FLAN2</name>
<feature type="transmembrane region" description="Helical" evidence="4">
    <location>
        <begin position="67"/>
        <end position="88"/>
    </location>
</feature>
<evidence type="ECO:0000313" key="6">
    <source>
        <dbReference type="EMBL" id="PHN07904.1"/>
    </source>
</evidence>
<comment type="caution">
    <text evidence="6">The sequence shown here is derived from an EMBL/GenBank/DDBJ whole genome shotgun (WGS) entry which is preliminary data.</text>
</comment>
<feature type="domain" description="HTH araC/xylS-type" evidence="5">
    <location>
        <begin position="266"/>
        <end position="374"/>
    </location>
</feature>